<feature type="domain" description="Sulfatase N-terminal" evidence="7">
    <location>
        <begin position="1"/>
        <end position="89"/>
    </location>
</feature>
<evidence type="ECO:0000256" key="2">
    <source>
        <dbReference type="ARBA" id="ARBA00008779"/>
    </source>
</evidence>
<proteinExistence type="inferred from homology"/>
<dbReference type="InterPro" id="IPR017850">
    <property type="entry name" value="Alkaline_phosphatase_core_sf"/>
</dbReference>
<dbReference type="GO" id="GO:0046872">
    <property type="term" value="F:metal ion binding"/>
    <property type="evidence" value="ECO:0007669"/>
    <property type="project" value="UniProtKB-KW"/>
</dbReference>
<evidence type="ECO:0000256" key="6">
    <source>
        <dbReference type="ARBA" id="ARBA00022837"/>
    </source>
</evidence>
<dbReference type="Gene3D" id="3.40.720.10">
    <property type="entry name" value="Alkaline Phosphatase, subunit A"/>
    <property type="match status" value="1"/>
</dbReference>
<comment type="caution">
    <text evidence="8">The sequence shown here is derived from an EMBL/GenBank/DDBJ whole genome shotgun (WGS) entry which is preliminary data.</text>
</comment>
<evidence type="ECO:0000256" key="3">
    <source>
        <dbReference type="ARBA" id="ARBA00022723"/>
    </source>
</evidence>
<dbReference type="Proteomes" id="UP000549052">
    <property type="component" value="Unassembled WGS sequence"/>
</dbReference>
<dbReference type="AlphaFoldDB" id="A0A839EIM8"/>
<evidence type="ECO:0000256" key="4">
    <source>
        <dbReference type="ARBA" id="ARBA00022729"/>
    </source>
</evidence>
<evidence type="ECO:0000313" key="9">
    <source>
        <dbReference type="Proteomes" id="UP000549052"/>
    </source>
</evidence>
<keyword evidence="4" id="KW-0732">Signal</keyword>
<comment type="similarity">
    <text evidence="2">Belongs to the sulfatase family.</text>
</comment>
<comment type="cofactor">
    <cofactor evidence="1">
        <name>Ca(2+)</name>
        <dbReference type="ChEBI" id="CHEBI:29108"/>
    </cofactor>
</comment>
<dbReference type="Pfam" id="PF00884">
    <property type="entry name" value="Sulfatase"/>
    <property type="match status" value="1"/>
</dbReference>
<dbReference type="InterPro" id="IPR000917">
    <property type="entry name" value="Sulfatase_N"/>
</dbReference>
<dbReference type="GO" id="GO:0004065">
    <property type="term" value="F:arylsulfatase activity"/>
    <property type="evidence" value="ECO:0007669"/>
    <property type="project" value="TreeGrafter"/>
</dbReference>
<dbReference type="EMBL" id="JACGXN010000002">
    <property type="protein sequence ID" value="MBA8878742.1"/>
    <property type="molecule type" value="Genomic_DNA"/>
</dbReference>
<name>A0A839EIM8_9HYPH</name>
<dbReference type="SUPFAM" id="SSF53649">
    <property type="entry name" value="Alkaline phosphatase-like"/>
    <property type="match status" value="1"/>
</dbReference>
<dbReference type="PANTHER" id="PTHR42693:SF42">
    <property type="entry name" value="ARYLSULFATASE G"/>
    <property type="match status" value="1"/>
</dbReference>
<dbReference type="InterPro" id="IPR050738">
    <property type="entry name" value="Sulfatase"/>
</dbReference>
<keyword evidence="9" id="KW-1185">Reference proteome</keyword>
<accession>A0A839EIM8</accession>
<reference evidence="8 9" key="1">
    <citation type="submission" date="2020-07" db="EMBL/GenBank/DDBJ databases">
        <title>Genomic Encyclopedia of Type Strains, Phase IV (KMG-V): Genome sequencing to study the core and pangenomes of soil and plant-associated prokaryotes.</title>
        <authorList>
            <person name="Whitman W."/>
        </authorList>
    </citation>
    <scope>NUCLEOTIDE SEQUENCE [LARGE SCALE GENOMIC DNA]</scope>
    <source>
        <strain evidence="8 9">AN3</strain>
    </source>
</reference>
<keyword evidence="6" id="KW-0106">Calcium</keyword>
<sequence>MDYQIGRVLQALKDNGVADDTIVIFTSDNGGERFSNTWPFSGKKTELLEGGLRIPALIRWTGKIAAGVTTDQVAISMDWFPTLLEAAGATADPAFPPDGISLLPVLTGASPVKKRKLFWRYKGNKQRAARIGDDKYLKILDNTFLFNVVDDPLERANLKTRDSDKYKEILGEWKAWNASMLPETDASYTYGFSGDQFADHIGTKPPTKDRDID</sequence>
<keyword evidence="3" id="KW-0479">Metal-binding</keyword>
<gene>
    <name evidence="8" type="ORF">FHW16_002454</name>
</gene>
<dbReference type="RefSeq" id="WP_281410110.1">
    <property type="nucleotide sequence ID" value="NZ_JACGXN010000002.1"/>
</dbReference>
<organism evidence="8 9">
    <name type="scientific">Phyllobacterium myrsinacearum</name>
    <dbReference type="NCBI Taxonomy" id="28101"/>
    <lineage>
        <taxon>Bacteria</taxon>
        <taxon>Pseudomonadati</taxon>
        <taxon>Pseudomonadota</taxon>
        <taxon>Alphaproteobacteria</taxon>
        <taxon>Hyphomicrobiales</taxon>
        <taxon>Phyllobacteriaceae</taxon>
        <taxon>Phyllobacterium</taxon>
    </lineage>
</organism>
<keyword evidence="5" id="KW-0378">Hydrolase</keyword>
<evidence type="ECO:0000256" key="1">
    <source>
        <dbReference type="ARBA" id="ARBA00001913"/>
    </source>
</evidence>
<evidence type="ECO:0000256" key="5">
    <source>
        <dbReference type="ARBA" id="ARBA00022801"/>
    </source>
</evidence>
<dbReference type="PANTHER" id="PTHR42693">
    <property type="entry name" value="ARYLSULFATASE FAMILY MEMBER"/>
    <property type="match status" value="1"/>
</dbReference>
<protein>
    <submittedName>
        <fullName evidence="8">Arylsulfatase A-like enzyme</fullName>
    </submittedName>
</protein>
<evidence type="ECO:0000259" key="7">
    <source>
        <dbReference type="Pfam" id="PF00884"/>
    </source>
</evidence>
<evidence type="ECO:0000313" key="8">
    <source>
        <dbReference type="EMBL" id="MBA8878742.1"/>
    </source>
</evidence>